<accession>A0AAN6VRY3</accession>
<feature type="region of interest" description="Disordered" evidence="6">
    <location>
        <begin position="1001"/>
        <end position="1031"/>
    </location>
</feature>
<reference evidence="9" key="2">
    <citation type="submission" date="2023-05" db="EMBL/GenBank/DDBJ databases">
        <authorList>
            <consortium name="Lawrence Berkeley National Laboratory"/>
            <person name="Steindorff A."/>
            <person name="Hensen N."/>
            <person name="Bonometti L."/>
            <person name="Westerberg I."/>
            <person name="Brannstrom I.O."/>
            <person name="Guillou S."/>
            <person name="Cros-Aarteil S."/>
            <person name="Calhoun S."/>
            <person name="Haridas S."/>
            <person name="Kuo A."/>
            <person name="Mondo S."/>
            <person name="Pangilinan J."/>
            <person name="Riley R."/>
            <person name="Labutti K."/>
            <person name="Andreopoulos B."/>
            <person name="Lipzen A."/>
            <person name="Chen C."/>
            <person name="Yanf M."/>
            <person name="Daum C."/>
            <person name="Ng V."/>
            <person name="Clum A."/>
            <person name="Ohm R."/>
            <person name="Martin F."/>
            <person name="Silar P."/>
            <person name="Natvig D."/>
            <person name="Lalanne C."/>
            <person name="Gautier V."/>
            <person name="Ament-Velasquez S.L."/>
            <person name="Kruys A."/>
            <person name="Hutchinson M.I."/>
            <person name="Powell A.J."/>
            <person name="Barry K."/>
            <person name="Miller A.N."/>
            <person name="Grigoriev I.V."/>
            <person name="Debuchy R."/>
            <person name="Gladieux P."/>
            <person name="Thoren M.H."/>
            <person name="Johannesson H."/>
        </authorList>
    </citation>
    <scope>NUCLEOTIDE SEQUENCE</scope>
    <source>
        <strain evidence="9">CBS 538.74</strain>
    </source>
</reference>
<dbReference type="InterPro" id="IPR050534">
    <property type="entry name" value="Coronavir_polyprotein_1ab"/>
</dbReference>
<evidence type="ECO:0000256" key="5">
    <source>
        <dbReference type="ARBA" id="ARBA00022840"/>
    </source>
</evidence>
<proteinExistence type="inferred from homology"/>
<dbReference type="SUPFAM" id="SSF52540">
    <property type="entry name" value="P-loop containing nucleoside triphosphate hydrolases"/>
    <property type="match status" value="1"/>
</dbReference>
<feature type="domain" description="DNA2/NAM7 helicase-like C-terminal" evidence="8">
    <location>
        <begin position="798"/>
        <end position="995"/>
    </location>
</feature>
<reference evidence="9" key="1">
    <citation type="journal article" date="2023" name="Mol. Phylogenet. Evol.">
        <title>Genome-scale phylogeny and comparative genomics of the fungal order Sordariales.</title>
        <authorList>
            <person name="Hensen N."/>
            <person name="Bonometti L."/>
            <person name="Westerberg I."/>
            <person name="Brannstrom I.O."/>
            <person name="Guillou S."/>
            <person name="Cros-Aarteil S."/>
            <person name="Calhoun S."/>
            <person name="Haridas S."/>
            <person name="Kuo A."/>
            <person name="Mondo S."/>
            <person name="Pangilinan J."/>
            <person name="Riley R."/>
            <person name="LaButti K."/>
            <person name="Andreopoulos B."/>
            <person name="Lipzen A."/>
            <person name="Chen C."/>
            <person name="Yan M."/>
            <person name="Daum C."/>
            <person name="Ng V."/>
            <person name="Clum A."/>
            <person name="Steindorff A."/>
            <person name="Ohm R.A."/>
            <person name="Martin F."/>
            <person name="Silar P."/>
            <person name="Natvig D.O."/>
            <person name="Lalanne C."/>
            <person name="Gautier V."/>
            <person name="Ament-Velasquez S.L."/>
            <person name="Kruys A."/>
            <person name="Hutchinson M.I."/>
            <person name="Powell A.J."/>
            <person name="Barry K."/>
            <person name="Miller A.N."/>
            <person name="Grigoriev I.V."/>
            <person name="Debuchy R."/>
            <person name="Gladieux P."/>
            <person name="Hiltunen Thoren M."/>
            <person name="Johannesson H."/>
        </authorList>
    </citation>
    <scope>NUCLEOTIDE SEQUENCE</scope>
    <source>
        <strain evidence="9">CBS 538.74</strain>
    </source>
</reference>
<dbReference type="GO" id="GO:0005524">
    <property type="term" value="F:ATP binding"/>
    <property type="evidence" value="ECO:0007669"/>
    <property type="project" value="UniProtKB-KW"/>
</dbReference>
<feature type="compositionally biased region" description="Low complexity" evidence="6">
    <location>
        <begin position="1001"/>
        <end position="1011"/>
    </location>
</feature>
<evidence type="ECO:0000259" key="8">
    <source>
        <dbReference type="Pfam" id="PF13087"/>
    </source>
</evidence>
<keyword evidence="5" id="KW-0067">ATP-binding</keyword>
<dbReference type="InterPro" id="IPR041679">
    <property type="entry name" value="DNA2/NAM7-like_C"/>
</dbReference>
<protein>
    <submittedName>
        <fullName evidence="9">P-loop containing nucleoside triphosphate hydrolase protein</fullName>
    </submittedName>
</protein>
<gene>
    <name evidence="9" type="ORF">C8A00DRAFT_31401</name>
</gene>
<keyword evidence="10" id="KW-1185">Reference proteome</keyword>
<dbReference type="InterPro" id="IPR027417">
    <property type="entry name" value="P-loop_NTPase"/>
</dbReference>
<dbReference type="CDD" id="cd18808">
    <property type="entry name" value="SF1_C_Upf1"/>
    <property type="match status" value="1"/>
</dbReference>
<dbReference type="InterPro" id="IPR047187">
    <property type="entry name" value="SF1_C_Upf1"/>
</dbReference>
<sequence>MSSGEPSNKGSAQAPASQKSPKFVTWFKDCEVLAGSHPADPVIAGLNTKIRARLIAFKSPHNDPWLGCSLDFPLPQNQAVNEDAGLGVRYNLARAVAGGTGVVQSEFYTLSLRFPRGQVTVTIEDPTPAVVKRFAGPGAKQLAMVTVELAEGARVRVDGFGMPFRNPEDEEVDGWINDNRPTVQNITLLDFLRRRVFHFAVPMSAAIDGVEDLGRYERLLEQTKSAEQFRPAFGFDDDNSHVAVVSQSVVQDIFWLYQAGCAIEAIRFPAYLVDRGNNRYCIIVALTKDFADTYEAAWRRLASDGEVKLRFHDEVEGLDCPIWNCTIVEHPDSIDQLAVNHPTEEYELCLRFDTSPLGAEDAINFEPKHCVSLIFPVDLDDARRKVESACLFLPGAAPTHTLPVQLGPEEPVGQDDRMELHRAIMRGKGFYDWMTRPAVKDDIVQAMASVPTGQPAPVPAFVRPLPVVNLLAVQDQRYVDALLEEALPADRAPFREYLRHRTLGVGILIAAPGFGKTTLLSVAGLAMQASLGSILSSGPSNVAVDNLARRLDRISQSVCARYNRGKGQDDQTRARHRLVIRGYNKDREIEAFMSLLKDPRFTPVARGKERKNPWQLQLSVAYWSLVILGAQSDRIPALQPDDSKGLHDLRVEINQHDSLRNLRAVATRQMAWQEFVQVEGINSLVQNDISSLMTKIVGIADILCTTPAQAVSDHGDYSRWAQRNARGVLVDEAANMHRADIGCVWGNALLPCFLGGDPQQLSPTITTGREADSDGNFYNRLANDGAISPLTFLQVSGLPVCRLRQQLRIADALFDWVAKELYNEINFTYAASCAIDQPQFRAGHMLEHIAQSRFGVRPPPPGKLLPLFVHCEGARVYVDQRTGSKRSPKQVQVALDIALDLVMAGVRPSQITILSPYAANLGVAARLRKSPRYVPLLKMGPASTVDSYQGQENDIIIVIMGTSFPQPGPGFTADPHRLNVLLTRQRCGLVLVGDVHIRGPPKNAEAGQAAAQGGGGQGPHQGEGKGKGKGNAKRFLVVSPTGERSWVAAPMLQHIYSSMIDNGRVITVDVRDM</sequence>
<evidence type="ECO:0000256" key="3">
    <source>
        <dbReference type="ARBA" id="ARBA00022801"/>
    </source>
</evidence>
<comment type="caution">
    <text evidence="9">The sequence shown here is derived from an EMBL/GenBank/DDBJ whole genome shotgun (WGS) entry which is preliminary data.</text>
</comment>
<dbReference type="Pfam" id="PF13087">
    <property type="entry name" value="AAA_12"/>
    <property type="match status" value="1"/>
</dbReference>
<evidence type="ECO:0000256" key="4">
    <source>
        <dbReference type="ARBA" id="ARBA00022806"/>
    </source>
</evidence>
<dbReference type="GO" id="GO:0016787">
    <property type="term" value="F:hydrolase activity"/>
    <property type="evidence" value="ECO:0007669"/>
    <property type="project" value="UniProtKB-KW"/>
</dbReference>
<name>A0AAN6VRY3_9PEZI</name>
<keyword evidence="4" id="KW-0347">Helicase</keyword>
<dbReference type="AlphaFoldDB" id="A0AAN6VRY3"/>
<evidence type="ECO:0000256" key="1">
    <source>
        <dbReference type="ARBA" id="ARBA00007913"/>
    </source>
</evidence>
<dbReference type="InterPro" id="IPR041677">
    <property type="entry name" value="DNA2/NAM7_AAA_11"/>
</dbReference>
<dbReference type="Pfam" id="PF13086">
    <property type="entry name" value="AAA_11"/>
    <property type="match status" value="1"/>
</dbReference>
<comment type="similarity">
    <text evidence="1">Belongs to the DNA2/NAM7 helicase family.</text>
</comment>
<keyword evidence="3 9" id="KW-0378">Hydrolase</keyword>
<dbReference type="Proteomes" id="UP001302745">
    <property type="component" value="Unassembled WGS sequence"/>
</dbReference>
<evidence type="ECO:0000313" key="9">
    <source>
        <dbReference type="EMBL" id="KAK4155741.1"/>
    </source>
</evidence>
<feature type="compositionally biased region" description="Gly residues" evidence="6">
    <location>
        <begin position="1012"/>
        <end position="1021"/>
    </location>
</feature>
<evidence type="ECO:0000259" key="7">
    <source>
        <dbReference type="Pfam" id="PF13086"/>
    </source>
</evidence>
<dbReference type="GO" id="GO:0043139">
    <property type="term" value="F:5'-3' DNA helicase activity"/>
    <property type="evidence" value="ECO:0007669"/>
    <property type="project" value="TreeGrafter"/>
</dbReference>
<dbReference type="Gene3D" id="3.40.50.300">
    <property type="entry name" value="P-loop containing nucleotide triphosphate hydrolases"/>
    <property type="match status" value="2"/>
</dbReference>
<keyword evidence="2" id="KW-0547">Nucleotide-binding</keyword>
<dbReference type="PANTHER" id="PTHR43788:SF8">
    <property type="entry name" value="DNA-BINDING PROTEIN SMUBP-2"/>
    <property type="match status" value="1"/>
</dbReference>
<dbReference type="EMBL" id="MU856881">
    <property type="protein sequence ID" value="KAK4155741.1"/>
    <property type="molecule type" value="Genomic_DNA"/>
</dbReference>
<evidence type="ECO:0000256" key="6">
    <source>
        <dbReference type="SAM" id="MobiDB-lite"/>
    </source>
</evidence>
<evidence type="ECO:0000256" key="2">
    <source>
        <dbReference type="ARBA" id="ARBA00022741"/>
    </source>
</evidence>
<dbReference type="PANTHER" id="PTHR43788">
    <property type="entry name" value="DNA2/NAM7 HELICASE FAMILY MEMBER"/>
    <property type="match status" value="1"/>
</dbReference>
<feature type="domain" description="DNA2/NAM7 helicase helicase" evidence="7">
    <location>
        <begin position="498"/>
        <end position="766"/>
    </location>
</feature>
<organism evidence="9 10">
    <name type="scientific">Chaetomidium leptoderma</name>
    <dbReference type="NCBI Taxonomy" id="669021"/>
    <lineage>
        <taxon>Eukaryota</taxon>
        <taxon>Fungi</taxon>
        <taxon>Dikarya</taxon>
        <taxon>Ascomycota</taxon>
        <taxon>Pezizomycotina</taxon>
        <taxon>Sordariomycetes</taxon>
        <taxon>Sordariomycetidae</taxon>
        <taxon>Sordariales</taxon>
        <taxon>Chaetomiaceae</taxon>
        <taxon>Chaetomidium</taxon>
    </lineage>
</organism>
<evidence type="ECO:0000313" key="10">
    <source>
        <dbReference type="Proteomes" id="UP001302745"/>
    </source>
</evidence>